<accession>A0AAF3J295</accession>
<dbReference type="InterPro" id="IPR016137">
    <property type="entry name" value="RGS"/>
</dbReference>
<name>A0AAF3J295_9BILA</name>
<dbReference type="GO" id="GO:0060090">
    <property type="term" value="F:molecular adaptor activity"/>
    <property type="evidence" value="ECO:0007669"/>
    <property type="project" value="TreeGrafter"/>
</dbReference>
<dbReference type="GO" id="GO:0090090">
    <property type="term" value="P:negative regulation of canonical Wnt signaling pathway"/>
    <property type="evidence" value="ECO:0007669"/>
    <property type="project" value="InterPro"/>
</dbReference>
<dbReference type="GO" id="GO:0005737">
    <property type="term" value="C:cytoplasm"/>
    <property type="evidence" value="ECO:0007669"/>
    <property type="project" value="UniProtKB-SubCell"/>
</dbReference>
<dbReference type="Proteomes" id="UP000887575">
    <property type="component" value="Unassembled WGS sequence"/>
</dbReference>
<dbReference type="GO" id="GO:0032436">
    <property type="term" value="P:positive regulation of proteasomal ubiquitin-dependent protein catabolic process"/>
    <property type="evidence" value="ECO:0007669"/>
    <property type="project" value="TreeGrafter"/>
</dbReference>
<dbReference type="InterPro" id="IPR044926">
    <property type="entry name" value="RGS_subdomain_2"/>
</dbReference>
<dbReference type="GO" id="GO:0019901">
    <property type="term" value="F:protein kinase binding"/>
    <property type="evidence" value="ECO:0007669"/>
    <property type="project" value="TreeGrafter"/>
</dbReference>
<evidence type="ECO:0000313" key="5">
    <source>
        <dbReference type="WBParaSite" id="MBELARI_LOCUS11723"/>
    </source>
</evidence>
<dbReference type="GO" id="GO:0031625">
    <property type="term" value="F:ubiquitin protein ligase binding"/>
    <property type="evidence" value="ECO:0007669"/>
    <property type="project" value="TreeGrafter"/>
</dbReference>
<dbReference type="AlphaFoldDB" id="A0AAF3J295"/>
<keyword evidence="4" id="KW-1185">Reference proteome</keyword>
<dbReference type="InterPro" id="IPR029071">
    <property type="entry name" value="Ubiquitin-like_domsf"/>
</dbReference>
<reference evidence="5" key="1">
    <citation type="submission" date="2024-02" db="UniProtKB">
        <authorList>
            <consortium name="WormBaseParasite"/>
        </authorList>
    </citation>
    <scope>IDENTIFICATION</scope>
</reference>
<protein>
    <submittedName>
        <fullName evidence="5">RGS domain-containing protein</fullName>
    </submittedName>
</protein>
<evidence type="ECO:0000256" key="1">
    <source>
        <dbReference type="ARBA" id="ARBA00004496"/>
    </source>
</evidence>
<dbReference type="WBParaSite" id="MBELARI_LOCUS11723">
    <property type="protein sequence ID" value="MBELARI_LOCUS11723"/>
    <property type="gene ID" value="MBELARI_LOCUS11723"/>
</dbReference>
<dbReference type="GO" id="GO:0005634">
    <property type="term" value="C:nucleus"/>
    <property type="evidence" value="ECO:0007669"/>
    <property type="project" value="TreeGrafter"/>
</dbReference>
<dbReference type="GO" id="GO:0008013">
    <property type="term" value="F:beta-catenin binding"/>
    <property type="evidence" value="ECO:0007669"/>
    <property type="project" value="TreeGrafter"/>
</dbReference>
<dbReference type="SUPFAM" id="SSF54236">
    <property type="entry name" value="Ubiquitin-like"/>
    <property type="match status" value="1"/>
</dbReference>
<proteinExistence type="predicted"/>
<dbReference type="SUPFAM" id="SSF48097">
    <property type="entry name" value="Regulator of G-protein signaling, RGS"/>
    <property type="match status" value="1"/>
</dbReference>
<dbReference type="PROSITE" id="PS50132">
    <property type="entry name" value="RGS"/>
    <property type="match status" value="1"/>
</dbReference>
<evidence type="ECO:0000313" key="4">
    <source>
        <dbReference type="Proteomes" id="UP000887575"/>
    </source>
</evidence>
<dbReference type="InterPro" id="IPR036305">
    <property type="entry name" value="RGS_sf"/>
</dbReference>
<dbReference type="PANTHER" id="PTHR46102:SF2">
    <property type="entry name" value="AXIN"/>
    <property type="match status" value="1"/>
</dbReference>
<dbReference type="GO" id="GO:0030877">
    <property type="term" value="C:beta-catenin destruction complex"/>
    <property type="evidence" value="ECO:0007669"/>
    <property type="project" value="TreeGrafter"/>
</dbReference>
<dbReference type="InterPro" id="IPR043581">
    <property type="entry name" value="Axin-like"/>
</dbReference>
<comment type="subcellular location">
    <subcellularLocation>
        <location evidence="1">Cytoplasm</location>
    </subcellularLocation>
</comment>
<evidence type="ECO:0000259" key="3">
    <source>
        <dbReference type="PROSITE" id="PS50132"/>
    </source>
</evidence>
<evidence type="ECO:0000256" key="2">
    <source>
        <dbReference type="ARBA" id="ARBA00022490"/>
    </source>
</evidence>
<dbReference type="GO" id="GO:0048468">
    <property type="term" value="P:cell development"/>
    <property type="evidence" value="ECO:0007669"/>
    <property type="project" value="TreeGrafter"/>
</dbReference>
<dbReference type="InterPro" id="IPR038207">
    <property type="entry name" value="DIX_dom_sf"/>
</dbReference>
<dbReference type="PANTHER" id="PTHR46102">
    <property type="entry name" value="AXIN"/>
    <property type="match status" value="1"/>
</dbReference>
<keyword evidence="2" id="KW-0963">Cytoplasm</keyword>
<dbReference type="GO" id="GO:0005886">
    <property type="term" value="C:plasma membrane"/>
    <property type="evidence" value="ECO:0007669"/>
    <property type="project" value="TreeGrafter"/>
</dbReference>
<sequence>MSGARTALRDVVALLENPDGVHAFRNWLSIDPARTIDALDLYLALRGLSLLIENEDPNSQRTACHIHRKYISLRTGSCHFLPHDARLEMSSRIHSLPPSLPTFSPPLPPIDLFSPIHDHLHNHLSYLHSQFITTKLFHDFVHMVTSTSSFDVQEATTSYPTIQRSMQAIEIEESDGEREEIERNELNGGGGIVGMDKPPIVPPHRSFTFNTVKRKRVKVPLLVEPTPFRHDRPEGRLHFAAVLSEKLDHLRMEIAQQRNEDEKNAFKKPAFEETTSDEEVAKYAERMNERRRSASCSPPSTIPLSVEPLGGLYGPKGFAPPPQAITTNPFKHRIDLTTPRRSQPRHHEVPPSDSSGFCSAESAFCDRSIDRKAQEFPISPFNRRDRSRDAHRRFTFGTIPRPQRISKDPQTTLTITLREISGSNSIPLVARVPANPPLTYREFRRLFGIRKDSRKRLFFKSPCDDGSAPFQWNLLFDDSDFVPTFGTQIFAESRPCLSEDSD</sequence>
<dbReference type="Gene3D" id="1.10.167.10">
    <property type="entry name" value="Regulator of G-protein Signalling 4, domain 2"/>
    <property type="match status" value="1"/>
</dbReference>
<feature type="domain" description="RGS" evidence="3">
    <location>
        <begin position="14"/>
        <end position="125"/>
    </location>
</feature>
<dbReference type="Gene3D" id="2.40.240.130">
    <property type="match status" value="1"/>
</dbReference>
<organism evidence="4 5">
    <name type="scientific">Mesorhabditis belari</name>
    <dbReference type="NCBI Taxonomy" id="2138241"/>
    <lineage>
        <taxon>Eukaryota</taxon>
        <taxon>Metazoa</taxon>
        <taxon>Ecdysozoa</taxon>
        <taxon>Nematoda</taxon>
        <taxon>Chromadorea</taxon>
        <taxon>Rhabditida</taxon>
        <taxon>Rhabditina</taxon>
        <taxon>Rhabditomorpha</taxon>
        <taxon>Rhabditoidea</taxon>
        <taxon>Rhabditidae</taxon>
        <taxon>Mesorhabditinae</taxon>
        <taxon>Mesorhabditis</taxon>
    </lineage>
</organism>